<comment type="subcellular location">
    <subcellularLocation>
        <location evidence="1">Cytoplasm</location>
        <location evidence="1">Cytoskeleton</location>
    </subcellularLocation>
</comment>
<dbReference type="VEuPathDB" id="TriTrypDB:TcG_08115"/>
<dbReference type="InterPro" id="IPR056292">
    <property type="entry name" value="DRC7_C"/>
</dbReference>
<dbReference type="VEuPathDB" id="TriTrypDB:C4B63_33g144"/>
<feature type="compositionally biased region" description="Low complexity" evidence="4">
    <location>
        <begin position="293"/>
        <end position="306"/>
    </location>
</feature>
<organism evidence="7 8">
    <name type="scientific">Trypanosoma cruzi</name>
    <dbReference type="NCBI Taxonomy" id="5693"/>
    <lineage>
        <taxon>Eukaryota</taxon>
        <taxon>Discoba</taxon>
        <taxon>Euglenozoa</taxon>
        <taxon>Kinetoplastea</taxon>
        <taxon>Metakinetoplastina</taxon>
        <taxon>Trypanosomatida</taxon>
        <taxon>Trypanosomatidae</taxon>
        <taxon>Trypanosoma</taxon>
        <taxon>Schizotrypanum</taxon>
    </lineage>
</organism>
<evidence type="ECO:0000313" key="7">
    <source>
        <dbReference type="EMBL" id="PWV14431.1"/>
    </source>
</evidence>
<dbReference type="VEuPathDB" id="TriTrypDB:ECC02_007264"/>
<dbReference type="Pfam" id="PF24671">
    <property type="entry name" value="DRC7_C"/>
    <property type="match status" value="1"/>
</dbReference>
<evidence type="ECO:0000256" key="1">
    <source>
        <dbReference type="ARBA" id="ARBA00004245"/>
    </source>
</evidence>
<evidence type="ECO:0000313" key="8">
    <source>
        <dbReference type="Proteomes" id="UP000246078"/>
    </source>
</evidence>
<dbReference type="Pfam" id="PF24667">
    <property type="entry name" value="MORN_DRC7"/>
    <property type="match status" value="2"/>
</dbReference>
<dbReference type="Proteomes" id="UP000246078">
    <property type="component" value="Unassembled WGS sequence"/>
</dbReference>
<accession>A0A2V2X0V9</accession>
<dbReference type="VEuPathDB" id="TriTrypDB:TCSYLVIO_002104"/>
<dbReference type="VEuPathDB" id="TriTrypDB:TcCLB.508397.50"/>
<keyword evidence="3" id="KW-0206">Cytoskeleton</keyword>
<feature type="domain" description="Dynein regulatory complex subunit 7 C-terminal" evidence="6">
    <location>
        <begin position="888"/>
        <end position="997"/>
    </location>
</feature>
<dbReference type="GO" id="GO:0005856">
    <property type="term" value="C:cytoskeleton"/>
    <property type="evidence" value="ECO:0007669"/>
    <property type="project" value="UniProtKB-SubCell"/>
</dbReference>
<evidence type="ECO:0000259" key="6">
    <source>
        <dbReference type="Pfam" id="PF24671"/>
    </source>
</evidence>
<dbReference type="VEuPathDB" id="TriTrypDB:C3747_36g166"/>
<keyword evidence="2" id="KW-0963">Cytoplasm</keyword>
<dbReference type="PANTHER" id="PTHR35249">
    <property type="entry name" value="DYNEIN REGULATORY COMPLEX SUBUNIT 7"/>
    <property type="match status" value="1"/>
</dbReference>
<sequence length="1004" mass="115094">MKRETIEEIINKRKKKRERQNTMHEGDGAAYNATRAERFERFLPAETFPPSYTQVATSAGEKELLAATELFRAEYHEYYPDRAPLLLTPLNECHARKMICTFIKPTVFPFEELFDLGPCARYFAGYMRYEPLEDLEKLPEVVVSPATALQWRVGNCFELSLLLASVLAGAGYNVYVVVGYARRFVCYNDSSKRMWNDSEGLFHEVESNDEQEVEPELDAEYAQLVTGRPVLRGVHDPEPAALQPKEVAPREKQITNTTGIGMGIAGDEGETAKSVRSADSQPFDDGKQEEVEQQPQPQQKQHMPQKNLHSWLLVLPGGRKSQKEALFVEPSTGDLIPHNTADAFYTGIEVVFNRRNYQVNLAPNAPVSALTLDLDDGTQWEGMLFDLDAEEERDLNLQTTTSGTGDRFNYTTTPGVRWRTHGGDISTQNLASTTFVGAATISGSIPSLAAAATVNVLTHSARDKGPRRGFISWVKDLTLNREQYEGRYPGGKKSIKYANAEVRCFAPYAMPDLRVMEVRLPDTTYRHQKQVHTLFKHRADRLRRRSVYPSKGEEYGDNAGKDGDMDDDGRNFYGNATARVGEAASFRLVKEWYERGRMREASVEGLRLFTHEPGVERTMNFYWDARDDGLWRRQEFFYEGCMLRKVKEFYRQRDDRLWYRSASFERITSVLRVSRNRGSLFCDRPNDEKQRLEPVRMSEKYHRNEAIPPDEDVAKYTFVRFTGGNGGEMWVYFHYRPDSMIRPYRMYTKGPRGEEYLASTVVGNAPAALPSTVVLMPNAEEPSELEQYNERKRLAWWESFCLGKVYSMMAECNGILSAMRDARVPEVRSVLSVFDTLRNRPHETEADRARKLAEEASREASRKDYLAPYIAKLALPSSFDGDYLNVSLSIDQARKVRDEALQELKERLIQRGHIMQSQMDAEKRDFNERQAAYQSKLDAAGLDAGREEEEFAQYCKEATWRMKTLDERLSKHIDQSSERYAQLAQRLSEDPRLKALYKVQQYSS</sequence>
<name>A0A2V2X0V9_TRYCR</name>
<feature type="domain" description="Dynein regulatory complex subunit 7 MORN" evidence="5">
    <location>
        <begin position="489"/>
        <end position="551"/>
    </location>
</feature>
<reference evidence="7 8" key="1">
    <citation type="journal article" date="2018" name="Microb. Genom.">
        <title>Expanding an expanded genome: long-read sequencing of Trypanosoma cruzi.</title>
        <authorList>
            <person name="Berna L."/>
            <person name="Rodriguez M."/>
            <person name="Chiribao M.L."/>
            <person name="Parodi-Talice A."/>
            <person name="Pita S."/>
            <person name="Rijo G."/>
            <person name="Alvarez-Valin F."/>
            <person name="Robello C."/>
        </authorList>
    </citation>
    <scope>NUCLEOTIDE SEQUENCE [LARGE SCALE GENOMIC DNA]</scope>
    <source>
        <strain evidence="7 8">TCC</strain>
    </source>
</reference>
<dbReference type="VEuPathDB" id="TriTrypDB:Tc_MARK_876"/>
<dbReference type="GO" id="GO:0031514">
    <property type="term" value="C:motile cilium"/>
    <property type="evidence" value="ECO:0007669"/>
    <property type="project" value="TreeGrafter"/>
</dbReference>
<protein>
    <submittedName>
        <fullName evidence="7">Uncharacterized protein</fullName>
    </submittedName>
</protein>
<evidence type="ECO:0000256" key="2">
    <source>
        <dbReference type="ARBA" id="ARBA00022490"/>
    </source>
</evidence>
<proteinExistence type="predicted"/>
<dbReference type="GO" id="GO:0048870">
    <property type="term" value="P:cell motility"/>
    <property type="evidence" value="ECO:0007669"/>
    <property type="project" value="TreeGrafter"/>
</dbReference>
<dbReference type="VEuPathDB" id="TriTrypDB:TcBrA4_0042920"/>
<dbReference type="InterPro" id="IPR056291">
    <property type="entry name" value="MORN_DRC7"/>
</dbReference>
<evidence type="ECO:0000256" key="3">
    <source>
        <dbReference type="ARBA" id="ARBA00023212"/>
    </source>
</evidence>
<evidence type="ECO:0000256" key="4">
    <source>
        <dbReference type="SAM" id="MobiDB-lite"/>
    </source>
</evidence>
<gene>
    <name evidence="7" type="ORF">C3747_36g166</name>
</gene>
<comment type="caution">
    <text evidence="7">The sequence shown here is derived from an EMBL/GenBank/DDBJ whole genome shotgun (WGS) entry which is preliminary data.</text>
</comment>
<dbReference type="VEuPathDB" id="TriTrypDB:TCDM_08668"/>
<feature type="domain" description="Dynein regulatory complex subunit 7 MORN" evidence="5">
    <location>
        <begin position="587"/>
        <end position="818"/>
    </location>
</feature>
<dbReference type="InterPro" id="IPR033551">
    <property type="entry name" value="DRC7/lobo"/>
</dbReference>
<dbReference type="VEuPathDB" id="TriTrypDB:TcCL_NonESM03752"/>
<dbReference type="AlphaFoldDB" id="A0A2V2X0V9"/>
<evidence type="ECO:0000259" key="5">
    <source>
        <dbReference type="Pfam" id="PF24667"/>
    </source>
</evidence>
<feature type="region of interest" description="Disordered" evidence="4">
    <location>
        <begin position="258"/>
        <end position="306"/>
    </location>
</feature>
<dbReference type="EMBL" id="PRFC01000036">
    <property type="protein sequence ID" value="PWV14431.1"/>
    <property type="molecule type" value="Genomic_DNA"/>
</dbReference>
<dbReference type="PANTHER" id="PTHR35249:SF2">
    <property type="entry name" value="DYNEIN REGULATORY COMPLEX SUBUNIT 7"/>
    <property type="match status" value="1"/>
</dbReference>
<dbReference type="VEuPathDB" id="TriTrypDB:TcCLB.509885.50"/>